<dbReference type="InterPro" id="IPR019931">
    <property type="entry name" value="LPXTG_anchor"/>
</dbReference>
<keyword evidence="7" id="KW-0472">Membrane</keyword>
<dbReference type="KEGG" id="spat:A0O21_03095"/>
<keyword evidence="3" id="KW-0964">Secreted</keyword>
<feature type="signal peptide" evidence="8">
    <location>
        <begin position="1"/>
        <end position="22"/>
    </location>
</feature>
<evidence type="ECO:0000256" key="6">
    <source>
        <dbReference type="SAM" id="MobiDB-lite"/>
    </source>
</evidence>
<feature type="compositionally biased region" description="Low complexity" evidence="6">
    <location>
        <begin position="584"/>
        <end position="735"/>
    </location>
</feature>
<feature type="transmembrane region" description="Helical" evidence="7">
    <location>
        <begin position="749"/>
        <end position="769"/>
    </location>
</feature>
<keyword evidence="5" id="KW-0572">Peptidoglycan-anchor</keyword>
<feature type="domain" description="Gram-positive cocci surface proteins LPxTG" evidence="9">
    <location>
        <begin position="738"/>
        <end position="771"/>
    </location>
</feature>
<feature type="domain" description="Streptococcal pilin isopeptide linkage" evidence="10">
    <location>
        <begin position="476"/>
        <end position="584"/>
    </location>
</feature>
<proteinExistence type="predicted"/>
<dbReference type="EMBL" id="CP014699">
    <property type="protein sequence ID" value="AND79079.1"/>
    <property type="molecule type" value="Genomic_DNA"/>
</dbReference>
<dbReference type="AlphaFoldDB" id="A0A172Q6G6"/>
<dbReference type="Gene3D" id="2.60.40.10">
    <property type="entry name" value="Immunoglobulins"/>
    <property type="match status" value="1"/>
</dbReference>
<reference evidence="12 13" key="1">
    <citation type="journal article" date="2016" name="Int. J. Syst. Evol. Microbiol.">
        <title>Streptococcuspantholopis sp. nov., isolated from faeces of the Tibetan antelope (Pantholops hodgsonii).</title>
        <authorList>
            <person name="Bai X."/>
            <person name="Xiong Y."/>
            <person name="Lu S."/>
            <person name="Jin D."/>
            <person name="Lai X."/>
            <person name="Yang J."/>
            <person name="Niu L."/>
            <person name="Hu S."/>
            <person name="Meng X."/>
            <person name="Pu J."/>
            <person name="Ye C."/>
            <person name="Xu J."/>
        </authorList>
    </citation>
    <scope>NUCLEOTIDE SEQUENCE [LARGE SCALE GENOMIC DNA]</scope>
    <source>
        <strain evidence="12 13">TA 26</strain>
    </source>
</reference>
<evidence type="ECO:0000313" key="12">
    <source>
        <dbReference type="EMBL" id="AND79079.1"/>
    </source>
</evidence>
<keyword evidence="2" id="KW-0134">Cell wall</keyword>
<evidence type="ECO:0000256" key="3">
    <source>
        <dbReference type="ARBA" id="ARBA00022525"/>
    </source>
</evidence>
<evidence type="ECO:0000313" key="13">
    <source>
        <dbReference type="Proteomes" id="UP000077317"/>
    </source>
</evidence>
<evidence type="ECO:0000259" key="11">
    <source>
        <dbReference type="Pfam" id="PF17802"/>
    </source>
</evidence>
<dbReference type="STRING" id="1811193.A0O21_03095"/>
<evidence type="ECO:0000256" key="8">
    <source>
        <dbReference type="SAM" id="SignalP"/>
    </source>
</evidence>
<evidence type="ECO:0000256" key="2">
    <source>
        <dbReference type="ARBA" id="ARBA00022512"/>
    </source>
</evidence>
<dbReference type="InterPro" id="IPR022464">
    <property type="entry name" value="Strep_pil_isopept_link"/>
</dbReference>
<dbReference type="Pfam" id="PF17802">
    <property type="entry name" value="SpaA"/>
    <property type="match status" value="1"/>
</dbReference>
<dbReference type="InterPro" id="IPR038174">
    <property type="entry name" value="Strep_pil_link_sf"/>
</dbReference>
<accession>A0A172Q6G6</accession>
<protein>
    <recommendedName>
        <fullName evidence="14">Gram-positive cocci surface proteins LPxTG domain-containing protein</fullName>
    </recommendedName>
</protein>
<dbReference type="Proteomes" id="UP000077317">
    <property type="component" value="Chromosome"/>
</dbReference>
<keyword evidence="7" id="KW-0812">Transmembrane</keyword>
<dbReference type="GO" id="GO:0007155">
    <property type="term" value="P:cell adhesion"/>
    <property type="evidence" value="ECO:0007669"/>
    <property type="project" value="InterPro"/>
</dbReference>
<sequence length="775" mass="82789">MKKKFISLLTPFLLLFSITAFAETVSAKELTNVITNVIVWDVANGREASQSGGIYQLTQNNNYRYAVDFDLSAYDGNLSDGDTFTFTIPAPLTVTATTFDLTDKATGIAVGEASVVSNGAGAGGTATITLKNLADYLKEKGGTEIQGVSGTFYTQFKAEELTENTEISFPSGETEKTITHQIKVSPAKPSDYSYIIEKENFAKIGGIISSKDWTSETLGKNGQYVHGWTVRINTRQESYETIEVTDTVSENYSPMQFIPETFKVTAGWYRNDFSLMDQEELAPGTDYTIDWNESYTQFVLKINKASSFVKNGKTASFQIQYDTTAPADGTKVQNGVSMKADEKDITSTSTNTQLTYYHTGNSVVTTGGTIQLQTGYRITLYKVDSKTLNRLPNAQFKITPPAGATAAEEIVTTDQNGVAQSPVYSEEDVKLGAFTITEVAAPTGYILDSTPIEVTVGSEGVIRTISNQRKTTSASIAATKKLTGRDLKAEEFEFTLTNDETGEAVETVKNDADGNITFSKLTYDTAGVYNYTVTEANAGQTIDRITYDAEPIKVTVKVEADDQGNLSATVTYTDNDAVFENIYTPETTTTTTTTTSATTTAAPTTTEPATTTAATTTSEASTTAEATTTTEPTTTIAGTTSDTNTTTTEATTTTGTPAATTTDSPVTTTVTEARTTLVTESTESTTSETSSSDPATTTTTASSSDPTTVTSGASTSDPTTTTTTNGKPTPTTTANRPKKKLPSTGEDTSAGAVILGFALLSISLTVIYFRRLHRQ</sequence>
<gene>
    <name evidence="12" type="ORF">A0O21_03095</name>
</gene>
<keyword evidence="13" id="KW-1185">Reference proteome</keyword>
<dbReference type="OrthoDB" id="1744455at2"/>
<dbReference type="Pfam" id="PF12892">
    <property type="entry name" value="FctA"/>
    <property type="match status" value="1"/>
</dbReference>
<reference evidence="13" key="2">
    <citation type="submission" date="2016-03" db="EMBL/GenBank/DDBJ databases">
        <title>Streptococcus antelopensis sp. nov., isolated from the feces of the Tibetan antelope (Pantholops hodgsonii) in Hoh Xil National Nature Reserve, Qinghai, China.</title>
        <authorList>
            <person name="Bai X."/>
        </authorList>
    </citation>
    <scope>NUCLEOTIDE SEQUENCE [LARGE SCALE GENOMIC DNA]</scope>
    <source>
        <strain evidence="13">TA 26</strain>
    </source>
</reference>
<evidence type="ECO:0000256" key="7">
    <source>
        <dbReference type="SAM" id="Phobius"/>
    </source>
</evidence>
<dbReference type="NCBIfam" id="TIGR03786">
    <property type="entry name" value="strep_pil_rpt"/>
    <property type="match status" value="1"/>
</dbReference>
<dbReference type="InterPro" id="IPR011252">
    <property type="entry name" value="Fibrogen-bd_dom1"/>
</dbReference>
<comment type="subcellular location">
    <subcellularLocation>
        <location evidence="1">Secreted</location>
        <location evidence="1">Cell wall</location>
    </subcellularLocation>
</comment>
<dbReference type="NCBIfam" id="TIGR01167">
    <property type="entry name" value="LPXTG_anchor"/>
    <property type="match status" value="1"/>
</dbReference>
<keyword evidence="4 8" id="KW-0732">Signal</keyword>
<dbReference type="Pfam" id="PF00746">
    <property type="entry name" value="Gram_pos_anchor"/>
    <property type="match status" value="1"/>
</dbReference>
<dbReference type="InterPro" id="IPR008966">
    <property type="entry name" value="Adhesion_dom_sf"/>
</dbReference>
<evidence type="ECO:0000256" key="5">
    <source>
        <dbReference type="ARBA" id="ARBA00023088"/>
    </source>
</evidence>
<dbReference type="SUPFAM" id="SSF49401">
    <property type="entry name" value="Bacterial adhesins"/>
    <property type="match status" value="1"/>
</dbReference>
<dbReference type="Gene3D" id="2.60.40.1280">
    <property type="match status" value="1"/>
</dbReference>
<keyword evidence="7" id="KW-1133">Transmembrane helix</keyword>
<organism evidence="12 13">
    <name type="scientific">Streptococcus pantholopis</name>
    <dbReference type="NCBI Taxonomy" id="1811193"/>
    <lineage>
        <taxon>Bacteria</taxon>
        <taxon>Bacillati</taxon>
        <taxon>Bacillota</taxon>
        <taxon>Bacilli</taxon>
        <taxon>Lactobacillales</taxon>
        <taxon>Streptococcaceae</taxon>
        <taxon>Streptococcus</taxon>
    </lineage>
</organism>
<evidence type="ECO:0000259" key="9">
    <source>
        <dbReference type="Pfam" id="PF00746"/>
    </source>
</evidence>
<evidence type="ECO:0000256" key="1">
    <source>
        <dbReference type="ARBA" id="ARBA00004191"/>
    </source>
</evidence>
<dbReference type="InterPro" id="IPR041033">
    <property type="entry name" value="SpaA_PFL_dom_1"/>
</dbReference>
<dbReference type="Gene3D" id="2.60.40.3050">
    <property type="match status" value="1"/>
</dbReference>
<name>A0A172Q6G6_9STRE</name>
<dbReference type="InterPro" id="IPR013783">
    <property type="entry name" value="Ig-like_fold"/>
</dbReference>
<evidence type="ECO:0008006" key="14">
    <source>
        <dbReference type="Google" id="ProtNLM"/>
    </source>
</evidence>
<dbReference type="RefSeq" id="WP_067061074.1">
    <property type="nucleotide sequence ID" value="NZ_CP014699.1"/>
</dbReference>
<feature type="region of interest" description="Disordered" evidence="6">
    <location>
        <begin position="584"/>
        <end position="747"/>
    </location>
</feature>
<evidence type="ECO:0000256" key="4">
    <source>
        <dbReference type="ARBA" id="ARBA00022729"/>
    </source>
</evidence>
<feature type="chain" id="PRO_5007999649" description="Gram-positive cocci surface proteins LPxTG domain-containing protein" evidence="8">
    <location>
        <begin position="23"/>
        <end position="775"/>
    </location>
</feature>
<evidence type="ECO:0000259" key="10">
    <source>
        <dbReference type="Pfam" id="PF12892"/>
    </source>
</evidence>
<feature type="domain" description="SpaA-like prealbumin fold" evidence="11">
    <location>
        <begin position="378"/>
        <end position="463"/>
    </location>
</feature>